<dbReference type="PANTHER" id="PTHR45080">
    <property type="entry name" value="CONTACTIN 5"/>
    <property type="match status" value="1"/>
</dbReference>
<dbReference type="Proteomes" id="UP000281553">
    <property type="component" value="Unassembled WGS sequence"/>
</dbReference>
<proteinExistence type="predicted"/>
<dbReference type="PROSITE" id="PS50835">
    <property type="entry name" value="IG_LIKE"/>
    <property type="match status" value="1"/>
</dbReference>
<dbReference type="OrthoDB" id="114660at2759"/>
<feature type="domain" description="Ig-like" evidence="3">
    <location>
        <begin position="23"/>
        <end position="119"/>
    </location>
</feature>
<dbReference type="Pfam" id="PF13927">
    <property type="entry name" value="Ig_3"/>
    <property type="match status" value="1"/>
</dbReference>
<organism evidence="4 5">
    <name type="scientific">Dibothriocephalus latus</name>
    <name type="common">Fish tapeworm</name>
    <name type="synonym">Diphyllobothrium latum</name>
    <dbReference type="NCBI Taxonomy" id="60516"/>
    <lineage>
        <taxon>Eukaryota</taxon>
        <taxon>Metazoa</taxon>
        <taxon>Spiralia</taxon>
        <taxon>Lophotrochozoa</taxon>
        <taxon>Platyhelminthes</taxon>
        <taxon>Cestoda</taxon>
        <taxon>Eucestoda</taxon>
        <taxon>Diphyllobothriidea</taxon>
        <taxon>Diphyllobothriidae</taxon>
        <taxon>Dibothriocephalus</taxon>
    </lineage>
</organism>
<dbReference type="EMBL" id="UYRU01053874">
    <property type="protein sequence ID" value="VDN12429.1"/>
    <property type="molecule type" value="Genomic_DNA"/>
</dbReference>
<protein>
    <recommendedName>
        <fullName evidence="3">Ig-like domain-containing protein</fullName>
    </recommendedName>
</protein>
<sequence length="136" mass="14864">MQICQSVTIKIECLTISGIEFPPTIHDMVDQVYVSPGKGTNLTCKASGYPIPMVWWATQGTSVVALGLRDVVGSAVQTERSLTEPHSQQATLRLTDITDHSTYICIAKNTLGVVRRNISIVVKRMSTGIFFLPTLV</sequence>
<dbReference type="AlphaFoldDB" id="A0A3P7NU08"/>
<dbReference type="InterPro" id="IPR036179">
    <property type="entry name" value="Ig-like_dom_sf"/>
</dbReference>
<reference evidence="4 5" key="1">
    <citation type="submission" date="2018-11" db="EMBL/GenBank/DDBJ databases">
        <authorList>
            <consortium name="Pathogen Informatics"/>
        </authorList>
    </citation>
    <scope>NUCLEOTIDE SEQUENCE [LARGE SCALE GENOMIC DNA]</scope>
</reference>
<name>A0A3P7NU08_DIBLA</name>
<keyword evidence="1" id="KW-0732">Signal</keyword>
<keyword evidence="2" id="KW-1015">Disulfide bond</keyword>
<evidence type="ECO:0000259" key="3">
    <source>
        <dbReference type="PROSITE" id="PS50835"/>
    </source>
</evidence>
<dbReference type="InterPro" id="IPR050958">
    <property type="entry name" value="Cell_Adh-Cytoskel_Orgn"/>
</dbReference>
<evidence type="ECO:0000256" key="1">
    <source>
        <dbReference type="ARBA" id="ARBA00022729"/>
    </source>
</evidence>
<dbReference type="SUPFAM" id="SSF48726">
    <property type="entry name" value="Immunoglobulin"/>
    <property type="match status" value="1"/>
</dbReference>
<accession>A0A3P7NU08</accession>
<evidence type="ECO:0000256" key="2">
    <source>
        <dbReference type="ARBA" id="ARBA00023157"/>
    </source>
</evidence>
<gene>
    <name evidence="4" type="ORF">DILT_LOCUS8260</name>
</gene>
<dbReference type="GO" id="GO:0005886">
    <property type="term" value="C:plasma membrane"/>
    <property type="evidence" value="ECO:0007669"/>
    <property type="project" value="TreeGrafter"/>
</dbReference>
<dbReference type="GO" id="GO:0007156">
    <property type="term" value="P:homophilic cell adhesion via plasma membrane adhesion molecules"/>
    <property type="evidence" value="ECO:0007669"/>
    <property type="project" value="TreeGrafter"/>
</dbReference>
<dbReference type="PANTHER" id="PTHR45080:SF8">
    <property type="entry name" value="IG-LIKE DOMAIN-CONTAINING PROTEIN"/>
    <property type="match status" value="1"/>
</dbReference>
<evidence type="ECO:0000313" key="4">
    <source>
        <dbReference type="EMBL" id="VDN12429.1"/>
    </source>
</evidence>
<dbReference type="Gene3D" id="2.60.40.10">
    <property type="entry name" value="Immunoglobulins"/>
    <property type="match status" value="1"/>
</dbReference>
<keyword evidence="5" id="KW-1185">Reference proteome</keyword>
<evidence type="ECO:0000313" key="5">
    <source>
        <dbReference type="Proteomes" id="UP000281553"/>
    </source>
</evidence>
<dbReference type="InterPro" id="IPR007110">
    <property type="entry name" value="Ig-like_dom"/>
</dbReference>
<dbReference type="InterPro" id="IPR013783">
    <property type="entry name" value="Ig-like_fold"/>
</dbReference>